<dbReference type="SUPFAM" id="SSF55729">
    <property type="entry name" value="Acyl-CoA N-acyltransferases (Nat)"/>
    <property type="match status" value="1"/>
</dbReference>
<dbReference type="InParanoid" id="T0QLF2"/>
<keyword evidence="5" id="KW-1185">Reference proteome</keyword>
<dbReference type="eggNOG" id="ENOG502RQIP">
    <property type="taxonomic scope" value="Eukaryota"/>
</dbReference>
<dbReference type="GO" id="GO:0030163">
    <property type="term" value="P:protein catabolic process"/>
    <property type="evidence" value="ECO:0007669"/>
    <property type="project" value="InterPro"/>
</dbReference>
<evidence type="ECO:0000256" key="1">
    <source>
        <dbReference type="ARBA" id="ARBA00022490"/>
    </source>
</evidence>
<name>T0QLF2_SAPDV</name>
<keyword evidence="2" id="KW-0808">Transferase</keyword>
<evidence type="ECO:0008006" key="6">
    <source>
        <dbReference type="Google" id="ProtNLM"/>
    </source>
</evidence>
<evidence type="ECO:0000313" key="4">
    <source>
        <dbReference type="EMBL" id="EQC34635.1"/>
    </source>
</evidence>
<dbReference type="GO" id="GO:0005737">
    <property type="term" value="C:cytoplasm"/>
    <property type="evidence" value="ECO:0007669"/>
    <property type="project" value="TreeGrafter"/>
</dbReference>
<organism evidence="4 5">
    <name type="scientific">Saprolegnia diclina (strain VS20)</name>
    <dbReference type="NCBI Taxonomy" id="1156394"/>
    <lineage>
        <taxon>Eukaryota</taxon>
        <taxon>Sar</taxon>
        <taxon>Stramenopiles</taxon>
        <taxon>Oomycota</taxon>
        <taxon>Saprolegniomycetes</taxon>
        <taxon>Saprolegniales</taxon>
        <taxon>Saprolegniaceae</taxon>
        <taxon>Saprolegnia</taxon>
    </lineage>
</organism>
<dbReference type="InterPro" id="IPR042203">
    <property type="entry name" value="Leu/Phe-tRNA_Trfase_C"/>
</dbReference>
<dbReference type="InterPro" id="IPR004616">
    <property type="entry name" value="Leu/Phe-tRNA_Trfase"/>
</dbReference>
<dbReference type="Gene3D" id="3.40.630.70">
    <property type="entry name" value="Leucyl/phenylalanyl-tRNA-protein transferase, C-terminal domain"/>
    <property type="match status" value="1"/>
</dbReference>
<evidence type="ECO:0000256" key="2">
    <source>
        <dbReference type="ARBA" id="ARBA00022679"/>
    </source>
</evidence>
<proteinExistence type="predicted"/>
<reference evidence="4 5" key="1">
    <citation type="submission" date="2012-04" db="EMBL/GenBank/DDBJ databases">
        <title>The Genome Sequence of Saprolegnia declina VS20.</title>
        <authorList>
            <consortium name="The Broad Institute Genome Sequencing Platform"/>
            <person name="Russ C."/>
            <person name="Nusbaum C."/>
            <person name="Tyler B."/>
            <person name="van West P."/>
            <person name="Dieguez-Uribeondo J."/>
            <person name="de Bruijn I."/>
            <person name="Tripathy S."/>
            <person name="Jiang R."/>
            <person name="Young S.K."/>
            <person name="Zeng Q."/>
            <person name="Gargeya S."/>
            <person name="Fitzgerald M."/>
            <person name="Haas B."/>
            <person name="Abouelleil A."/>
            <person name="Alvarado L."/>
            <person name="Arachchi H.M."/>
            <person name="Berlin A."/>
            <person name="Chapman S.B."/>
            <person name="Goldberg J."/>
            <person name="Griggs A."/>
            <person name="Gujja S."/>
            <person name="Hansen M."/>
            <person name="Howarth C."/>
            <person name="Imamovic A."/>
            <person name="Larimer J."/>
            <person name="McCowen C."/>
            <person name="Montmayeur A."/>
            <person name="Murphy C."/>
            <person name="Neiman D."/>
            <person name="Pearson M."/>
            <person name="Priest M."/>
            <person name="Roberts A."/>
            <person name="Saif S."/>
            <person name="Shea T."/>
            <person name="Sisk P."/>
            <person name="Sykes S."/>
            <person name="Wortman J."/>
            <person name="Nusbaum C."/>
            <person name="Birren B."/>
        </authorList>
    </citation>
    <scope>NUCLEOTIDE SEQUENCE [LARGE SCALE GENOMIC DNA]</scope>
    <source>
        <strain evidence="4 5">VS20</strain>
    </source>
</reference>
<dbReference type="PANTHER" id="PTHR30098">
    <property type="entry name" value="LEUCYL/PHENYLALANYL-TRNA--PROTEIN TRANSFERASE"/>
    <property type="match status" value="1"/>
</dbReference>
<dbReference type="RefSeq" id="XP_008612041.1">
    <property type="nucleotide sequence ID" value="XM_008613819.1"/>
</dbReference>
<gene>
    <name evidence="4" type="ORF">SDRG_07956</name>
</gene>
<dbReference type="OMA" id="LALIMYE"/>
<dbReference type="AlphaFoldDB" id="T0QLF2"/>
<dbReference type="InterPro" id="IPR016181">
    <property type="entry name" value="Acyl_CoA_acyltransferase"/>
</dbReference>
<dbReference type="Proteomes" id="UP000030762">
    <property type="component" value="Unassembled WGS sequence"/>
</dbReference>
<keyword evidence="1" id="KW-0963">Cytoplasm</keyword>
<dbReference type="VEuPathDB" id="FungiDB:SDRG_07956"/>
<dbReference type="GeneID" id="19948683"/>
<dbReference type="Pfam" id="PF03588">
    <property type="entry name" value="Leu_Phe_trans"/>
    <property type="match status" value="1"/>
</dbReference>
<sequence>MARRSMSPDEEFVPERLRPYMHHSHEDFWVSRCFQPLYLALIMYEGFLPIATQQARTVYLLPKLHMERCILDPATFHISKSVRKKAKEYTLKFNTAFDAVVHGCHEQHGVAWLYPEVVQGFRGLLPGVTVSDQGHQVRLHSVELWRGDVLVAGELGYTNGAMYTSLTGFVQPGASGAGTMQLQALGSYLHVHGFLVWDLGMSMEYKLHMGAIDVPRPTFVAMVRELRSAQVAMPGHDVNARTIMDAHIATTDRQH</sequence>
<keyword evidence="3" id="KW-0012">Acyltransferase</keyword>
<dbReference type="GO" id="GO:0008914">
    <property type="term" value="F:leucyl-tRNA--protein transferase activity"/>
    <property type="evidence" value="ECO:0007669"/>
    <property type="project" value="InterPro"/>
</dbReference>
<evidence type="ECO:0000313" key="5">
    <source>
        <dbReference type="Proteomes" id="UP000030762"/>
    </source>
</evidence>
<evidence type="ECO:0000256" key="3">
    <source>
        <dbReference type="ARBA" id="ARBA00023315"/>
    </source>
</evidence>
<protein>
    <recommendedName>
        <fullName evidence="6">Leucyl/phenylalanyl-tRNA-protein transferase</fullName>
    </recommendedName>
</protein>
<dbReference type="PANTHER" id="PTHR30098:SF2">
    <property type="entry name" value="LEUCYL_PHENYLALANYL-TRNA--PROTEIN TRANSFERASE"/>
    <property type="match status" value="1"/>
</dbReference>
<dbReference type="EMBL" id="JH767154">
    <property type="protein sequence ID" value="EQC34635.1"/>
    <property type="molecule type" value="Genomic_DNA"/>
</dbReference>
<accession>T0QLF2</accession>
<dbReference type="OrthoDB" id="2122564at2759"/>